<evidence type="ECO:0000256" key="1">
    <source>
        <dbReference type="SAM" id="MobiDB-lite"/>
    </source>
</evidence>
<gene>
    <name evidence="2" type="ORF">FHX37_3146</name>
</gene>
<name>A0A543NMX6_9ACTN</name>
<proteinExistence type="predicted"/>
<evidence type="ECO:0008006" key="4">
    <source>
        <dbReference type="Google" id="ProtNLM"/>
    </source>
</evidence>
<protein>
    <recommendedName>
        <fullName evidence="4">TnpV protein</fullName>
    </recommendedName>
</protein>
<keyword evidence="3" id="KW-1185">Reference proteome</keyword>
<dbReference type="AlphaFoldDB" id="A0A543NMX6"/>
<dbReference type="OrthoDB" id="4244301at2"/>
<evidence type="ECO:0000313" key="2">
    <source>
        <dbReference type="EMBL" id="TQN33147.1"/>
    </source>
</evidence>
<dbReference type="EMBL" id="VFQC01000001">
    <property type="protein sequence ID" value="TQN33147.1"/>
    <property type="molecule type" value="Genomic_DNA"/>
</dbReference>
<feature type="compositionally biased region" description="Acidic residues" evidence="1">
    <location>
        <begin position="88"/>
        <end position="115"/>
    </location>
</feature>
<sequence>MMNEFGRMAMDHWRVGRPKSFAQIPPQERQEFFADLGRRAQEEMESLWMRLAGDDPPGETGQQKEQRLNMARMQAREKVLAEMILLEEDPAMFEPDEPTWQDVEETAQEEADQEPVDSVAEWIAQEDPEGEGPSDRQAWMAWYDRRNQEQ</sequence>
<evidence type="ECO:0000313" key="3">
    <source>
        <dbReference type="Proteomes" id="UP000317422"/>
    </source>
</evidence>
<dbReference type="RefSeq" id="WP_141924553.1">
    <property type="nucleotide sequence ID" value="NZ_VFQC01000001.1"/>
</dbReference>
<dbReference type="Proteomes" id="UP000317422">
    <property type="component" value="Unassembled WGS sequence"/>
</dbReference>
<reference evidence="2 3" key="1">
    <citation type="submission" date="2019-06" db="EMBL/GenBank/DDBJ databases">
        <title>Sequencing the genomes of 1000 actinobacteria strains.</title>
        <authorList>
            <person name="Klenk H.-P."/>
        </authorList>
    </citation>
    <scope>NUCLEOTIDE SEQUENCE [LARGE SCALE GENOMIC DNA]</scope>
    <source>
        <strain evidence="2 3">DSM 45015</strain>
    </source>
</reference>
<accession>A0A543NMX6</accession>
<feature type="region of interest" description="Disordered" evidence="1">
    <location>
        <begin position="88"/>
        <end position="150"/>
    </location>
</feature>
<organism evidence="2 3">
    <name type="scientific">Haloactinospora alba</name>
    <dbReference type="NCBI Taxonomy" id="405555"/>
    <lineage>
        <taxon>Bacteria</taxon>
        <taxon>Bacillati</taxon>
        <taxon>Actinomycetota</taxon>
        <taxon>Actinomycetes</taxon>
        <taxon>Streptosporangiales</taxon>
        <taxon>Nocardiopsidaceae</taxon>
        <taxon>Haloactinospora</taxon>
    </lineage>
</organism>
<comment type="caution">
    <text evidence="2">The sequence shown here is derived from an EMBL/GenBank/DDBJ whole genome shotgun (WGS) entry which is preliminary data.</text>
</comment>